<dbReference type="Proteomes" id="UP001215280">
    <property type="component" value="Unassembled WGS sequence"/>
</dbReference>
<dbReference type="EMBL" id="JARJLG010000007">
    <property type="protein sequence ID" value="KAJ7779463.1"/>
    <property type="molecule type" value="Genomic_DNA"/>
</dbReference>
<feature type="domain" description="DUF6535" evidence="3">
    <location>
        <begin position="66"/>
        <end position="181"/>
    </location>
</feature>
<comment type="caution">
    <text evidence="4">The sequence shown here is derived from an EMBL/GenBank/DDBJ whole genome shotgun (WGS) entry which is preliminary data.</text>
</comment>
<evidence type="ECO:0000256" key="2">
    <source>
        <dbReference type="SAM" id="Phobius"/>
    </source>
</evidence>
<keyword evidence="2" id="KW-1133">Transmembrane helix</keyword>
<protein>
    <recommendedName>
        <fullName evidence="3">DUF6535 domain-containing protein</fullName>
    </recommendedName>
</protein>
<feature type="transmembrane region" description="Helical" evidence="2">
    <location>
        <begin position="160"/>
        <end position="181"/>
    </location>
</feature>
<name>A0AAD7K6M8_9AGAR</name>
<evidence type="ECO:0000313" key="4">
    <source>
        <dbReference type="EMBL" id="KAJ7779463.1"/>
    </source>
</evidence>
<keyword evidence="2" id="KW-0472">Membrane</keyword>
<dbReference type="InterPro" id="IPR045338">
    <property type="entry name" value="DUF6535"/>
</dbReference>
<dbReference type="Pfam" id="PF20153">
    <property type="entry name" value="DUF6535"/>
    <property type="match status" value="1"/>
</dbReference>
<keyword evidence="2" id="KW-0812">Transmembrane</keyword>
<dbReference type="AlphaFoldDB" id="A0AAD7K6M8"/>
<feature type="region of interest" description="Disordered" evidence="1">
    <location>
        <begin position="1"/>
        <end position="29"/>
    </location>
</feature>
<gene>
    <name evidence="4" type="ORF">DFH07DRAFT_1030268</name>
</gene>
<reference evidence="4" key="1">
    <citation type="submission" date="2023-03" db="EMBL/GenBank/DDBJ databases">
        <title>Massive genome expansion in bonnet fungi (Mycena s.s.) driven by repeated elements and novel gene families across ecological guilds.</title>
        <authorList>
            <consortium name="Lawrence Berkeley National Laboratory"/>
            <person name="Harder C.B."/>
            <person name="Miyauchi S."/>
            <person name="Viragh M."/>
            <person name="Kuo A."/>
            <person name="Thoen E."/>
            <person name="Andreopoulos B."/>
            <person name="Lu D."/>
            <person name="Skrede I."/>
            <person name="Drula E."/>
            <person name="Henrissat B."/>
            <person name="Morin E."/>
            <person name="Kohler A."/>
            <person name="Barry K."/>
            <person name="LaButti K."/>
            <person name="Morin E."/>
            <person name="Salamov A."/>
            <person name="Lipzen A."/>
            <person name="Mereny Z."/>
            <person name="Hegedus B."/>
            <person name="Baldrian P."/>
            <person name="Stursova M."/>
            <person name="Weitz H."/>
            <person name="Taylor A."/>
            <person name="Grigoriev I.V."/>
            <person name="Nagy L.G."/>
            <person name="Martin F."/>
            <person name="Kauserud H."/>
        </authorList>
    </citation>
    <scope>NUCLEOTIDE SEQUENCE</scope>
    <source>
        <strain evidence="4">CBHHK188m</strain>
    </source>
</reference>
<proteinExistence type="predicted"/>
<organism evidence="4 5">
    <name type="scientific">Mycena maculata</name>
    <dbReference type="NCBI Taxonomy" id="230809"/>
    <lineage>
        <taxon>Eukaryota</taxon>
        <taxon>Fungi</taxon>
        <taxon>Dikarya</taxon>
        <taxon>Basidiomycota</taxon>
        <taxon>Agaricomycotina</taxon>
        <taxon>Agaricomycetes</taxon>
        <taxon>Agaricomycetidae</taxon>
        <taxon>Agaricales</taxon>
        <taxon>Marasmiineae</taxon>
        <taxon>Mycenaceae</taxon>
        <taxon>Mycena</taxon>
    </lineage>
</organism>
<sequence>MADAERRARKVPQPTDPKDSDNNGGAKLWTTFPRQRNTTKHWWQPARRGDIDGLLIFRAIRRSTSGPDSGDTSEFLLAQILRQLAATANGTSLPITPHAPFSPVASSLICNTLWFISQQWARDFLHRMEICSAPLVRGRVFSYLYYGLTERYNMHMVVDLIPLLLHASLFFFFAGLVAFLIPVNTVIMALTAGILAIVTAVYCCLTILPLFHLDCPYRTPLSRALWRIIQAATTILRSDATGAASLRMRTPLESMFGKATEYSEERAQRDCNALI</sequence>
<keyword evidence="5" id="KW-1185">Reference proteome</keyword>
<feature type="transmembrane region" description="Helical" evidence="2">
    <location>
        <begin position="187"/>
        <end position="213"/>
    </location>
</feature>
<evidence type="ECO:0000259" key="3">
    <source>
        <dbReference type="Pfam" id="PF20153"/>
    </source>
</evidence>
<evidence type="ECO:0000313" key="5">
    <source>
        <dbReference type="Proteomes" id="UP001215280"/>
    </source>
</evidence>
<evidence type="ECO:0000256" key="1">
    <source>
        <dbReference type="SAM" id="MobiDB-lite"/>
    </source>
</evidence>
<accession>A0AAD7K6M8</accession>